<protein>
    <submittedName>
        <fullName evidence="2">ATP-binding protein</fullName>
    </submittedName>
</protein>
<dbReference type="RefSeq" id="WP_354688327.1">
    <property type="nucleotide sequence ID" value="NZ_CP095328.1"/>
</dbReference>
<feature type="domain" description="Rad50/SbcC-type AAA" evidence="1">
    <location>
        <begin position="7"/>
        <end position="233"/>
    </location>
</feature>
<evidence type="ECO:0000259" key="1">
    <source>
        <dbReference type="Pfam" id="PF13476"/>
    </source>
</evidence>
<dbReference type="EMBL" id="CP095328">
    <property type="protein sequence ID" value="XAG40250.1"/>
    <property type="molecule type" value="Genomic_DNA"/>
</dbReference>
<proteinExistence type="predicted"/>
<dbReference type="PANTHER" id="PTHR43581:SF2">
    <property type="entry name" value="EXCINUCLEASE ATPASE SUBUNIT"/>
    <property type="match status" value="1"/>
</dbReference>
<dbReference type="Gene3D" id="3.40.50.300">
    <property type="entry name" value="P-loop containing nucleotide triphosphate hydrolases"/>
    <property type="match status" value="1"/>
</dbReference>
<gene>
    <name evidence="2" type="ORF">MRK42_14740</name>
</gene>
<sequence length="241" mass="28018">MYKIQSVIIENFWGKFNAHCNFDDNVNIIIGRNGTGKTTFMNILQSVLSVDIDGIMNTNFDRIEIKLRHNSSIKTIKAKKIENPNFPIQVLEYQISQSKFQVRLIPSDDRRISPGFRRRVQEECEQIKTKLTELVTLSSLSVYRLRNGQDYEVRDKNGTRVIAPVDYKLGELLQDLTHYQLDLSQKARDVATKLQKDVLASILYSKEDSRHKGYILSYDKEKEKTDLIAAYKRLRKVRTSL</sequence>
<name>A0AAU6T5P8_9GAMM</name>
<dbReference type="GO" id="GO:0005524">
    <property type="term" value="F:ATP binding"/>
    <property type="evidence" value="ECO:0007669"/>
    <property type="project" value="UniProtKB-KW"/>
</dbReference>
<accession>A0AAU6T5P8</accession>
<dbReference type="Pfam" id="PF13476">
    <property type="entry name" value="AAA_23"/>
    <property type="match status" value="1"/>
</dbReference>
<dbReference type="PANTHER" id="PTHR43581">
    <property type="entry name" value="ATP/GTP PHOSPHATASE"/>
    <property type="match status" value="1"/>
</dbReference>
<keyword evidence="2" id="KW-0067">ATP-binding</keyword>
<dbReference type="AlphaFoldDB" id="A0AAU6T5P8"/>
<evidence type="ECO:0000313" key="2">
    <source>
        <dbReference type="EMBL" id="XAG40250.1"/>
    </source>
</evidence>
<dbReference type="GO" id="GO:0016887">
    <property type="term" value="F:ATP hydrolysis activity"/>
    <property type="evidence" value="ECO:0007669"/>
    <property type="project" value="InterPro"/>
</dbReference>
<reference evidence="2" key="1">
    <citation type="submission" date="2022-03" db="EMBL/GenBank/DDBJ databases">
        <title>Sea Food Isolates.</title>
        <authorList>
            <person name="Li C."/>
        </authorList>
    </citation>
    <scope>NUCLEOTIDE SEQUENCE</scope>
    <source>
        <strain evidence="2">19NY04SH05-1</strain>
    </source>
</reference>
<organism evidence="2">
    <name type="scientific">Aeromonas sp. 19NY04SH05-1</name>
    <dbReference type="NCBI Taxonomy" id="2920537"/>
    <lineage>
        <taxon>Bacteria</taxon>
        <taxon>Pseudomonadati</taxon>
        <taxon>Pseudomonadota</taxon>
        <taxon>Gammaproteobacteria</taxon>
        <taxon>Aeromonadales</taxon>
        <taxon>Aeromonadaceae</taxon>
        <taxon>Aeromonas</taxon>
    </lineage>
</organism>
<dbReference type="InterPro" id="IPR038729">
    <property type="entry name" value="Rad50/SbcC_AAA"/>
</dbReference>
<keyword evidence="2" id="KW-0547">Nucleotide-binding</keyword>
<dbReference type="InterPro" id="IPR051396">
    <property type="entry name" value="Bact_Antivir_Def_Nuclease"/>
</dbReference>
<dbReference type="InterPro" id="IPR027417">
    <property type="entry name" value="P-loop_NTPase"/>
</dbReference>
<dbReference type="SUPFAM" id="SSF52540">
    <property type="entry name" value="P-loop containing nucleoside triphosphate hydrolases"/>
    <property type="match status" value="1"/>
</dbReference>
<dbReference type="GO" id="GO:0006302">
    <property type="term" value="P:double-strand break repair"/>
    <property type="evidence" value="ECO:0007669"/>
    <property type="project" value="InterPro"/>
</dbReference>